<dbReference type="Pfam" id="PF01435">
    <property type="entry name" value="Peptidase_M48"/>
    <property type="match status" value="1"/>
</dbReference>
<feature type="transmembrane region" description="Helical" evidence="12">
    <location>
        <begin position="669"/>
        <end position="687"/>
    </location>
</feature>
<dbReference type="Proteomes" id="UP000651156">
    <property type="component" value="Unassembled WGS sequence"/>
</dbReference>
<evidence type="ECO:0000256" key="3">
    <source>
        <dbReference type="ARBA" id="ARBA00022475"/>
    </source>
</evidence>
<evidence type="ECO:0000256" key="9">
    <source>
        <dbReference type="ARBA" id="ARBA00022989"/>
    </source>
</evidence>
<keyword evidence="3" id="KW-1003">Cell membrane</keyword>
<evidence type="ECO:0000256" key="7">
    <source>
        <dbReference type="ARBA" id="ARBA00022801"/>
    </source>
</evidence>
<reference evidence="14 15" key="1">
    <citation type="submission" date="2020-10" db="EMBL/GenBank/DDBJ databases">
        <authorList>
            <person name="Castelo-Branco R."/>
            <person name="Eusebio N."/>
            <person name="Adriana R."/>
            <person name="Vieira A."/>
            <person name="Brugerolle De Fraissinette N."/>
            <person name="Rezende De Castro R."/>
            <person name="Schneider M.P."/>
            <person name="Vasconcelos V."/>
            <person name="Leao P.N."/>
        </authorList>
    </citation>
    <scope>NUCLEOTIDE SEQUENCE [LARGE SCALE GENOMIC DNA]</scope>
    <source>
        <strain evidence="14 15">LEGE 06123</strain>
    </source>
</reference>
<dbReference type="Gene3D" id="3.30.2010.10">
    <property type="entry name" value="Metalloproteases ('zincins'), catalytic domain"/>
    <property type="match status" value="1"/>
</dbReference>
<evidence type="ECO:0000313" key="15">
    <source>
        <dbReference type="Proteomes" id="UP000651156"/>
    </source>
</evidence>
<gene>
    <name evidence="14" type="ORF">IQ230_06295</name>
</gene>
<evidence type="ECO:0000256" key="12">
    <source>
        <dbReference type="SAM" id="Phobius"/>
    </source>
</evidence>
<feature type="domain" description="Peptidase M48" evidence="13">
    <location>
        <begin position="253"/>
        <end position="464"/>
    </location>
</feature>
<dbReference type="EMBL" id="JADEWN010000010">
    <property type="protein sequence ID" value="MBE9189979.1"/>
    <property type="molecule type" value="Genomic_DNA"/>
</dbReference>
<evidence type="ECO:0000256" key="2">
    <source>
        <dbReference type="ARBA" id="ARBA00004651"/>
    </source>
</evidence>
<feature type="transmembrane region" description="Helical" evidence="12">
    <location>
        <begin position="330"/>
        <end position="357"/>
    </location>
</feature>
<evidence type="ECO:0000256" key="10">
    <source>
        <dbReference type="ARBA" id="ARBA00023049"/>
    </source>
</evidence>
<name>A0ABR9UNW8_9CHRO</name>
<dbReference type="InterPro" id="IPR001915">
    <property type="entry name" value="Peptidase_M48"/>
</dbReference>
<evidence type="ECO:0000256" key="8">
    <source>
        <dbReference type="ARBA" id="ARBA00022833"/>
    </source>
</evidence>
<accession>A0ABR9UNW8</accession>
<dbReference type="PANTHER" id="PTHR43221:SF1">
    <property type="entry name" value="PROTEASE HTPX"/>
    <property type="match status" value="1"/>
</dbReference>
<keyword evidence="9 12" id="KW-1133">Transmembrane helix</keyword>
<feature type="transmembrane region" description="Helical" evidence="12">
    <location>
        <begin position="497"/>
        <end position="520"/>
    </location>
</feature>
<feature type="transmembrane region" description="Helical" evidence="12">
    <location>
        <begin position="300"/>
        <end position="318"/>
    </location>
</feature>
<dbReference type="PANTHER" id="PTHR43221">
    <property type="entry name" value="PROTEASE HTPX"/>
    <property type="match status" value="1"/>
</dbReference>
<comment type="caution">
    <text evidence="14">The sequence shown here is derived from an EMBL/GenBank/DDBJ whole genome shotgun (WGS) entry which is preliminary data.</text>
</comment>
<evidence type="ECO:0000256" key="1">
    <source>
        <dbReference type="ARBA" id="ARBA00001947"/>
    </source>
</evidence>
<evidence type="ECO:0000256" key="4">
    <source>
        <dbReference type="ARBA" id="ARBA00022670"/>
    </source>
</evidence>
<evidence type="ECO:0000256" key="11">
    <source>
        <dbReference type="ARBA" id="ARBA00023136"/>
    </source>
</evidence>
<comment type="subcellular location">
    <subcellularLocation>
        <location evidence="2">Cell membrane</location>
        <topology evidence="2">Multi-pass membrane protein</topology>
    </subcellularLocation>
</comment>
<keyword evidence="8" id="KW-0862">Zinc</keyword>
<comment type="cofactor">
    <cofactor evidence="1">
        <name>Zn(2+)</name>
        <dbReference type="ChEBI" id="CHEBI:29105"/>
    </cofactor>
</comment>
<feature type="transmembrane region" description="Helical" evidence="12">
    <location>
        <begin position="134"/>
        <end position="154"/>
    </location>
</feature>
<feature type="transmembrane region" description="Helical" evidence="12">
    <location>
        <begin position="532"/>
        <end position="551"/>
    </location>
</feature>
<keyword evidence="7" id="KW-0378">Hydrolase</keyword>
<sequence>MAAPHSSVVAGLTALNQGDYHKAIAQLEAAIQNYNDPTTLVKVQMGLVIAYKNIRDERAIALCQTLSHHPDPQIQTWALRHLQELNRPSQQLKLTQVNQSDRTSSLKQNSATPATLSTGHYTQRLKKLQRLPQINLLPLWLLQAGTAIAFFWLIRELLQVFMGVTNDLLVNLPYLEPIQLFYRDPTQFVLVTLFILLSVSPWLLDGLLQVFYGLQPLSLDTLTSHSPEARQLLERYSQRQNWKVPQLRLLPISVPLALTYGNLPRNARIVVTQGLLEHLTANEIATIYATQLGHIAHKDFAIMSLIMAATQLPYTAYYQISQWSHKIPYFYLRFLAGVIANFAYVVWYLLCIPAVWLSQVRIYYSDRSSTEITGNPNGLTRALLKITQGVATDIQKQECLSWLLESWQLLVPINHHQAMTLSPCKTSTDFESVLTWDCCHPYRYWFSLNQTHPLVGDRLQRLADIAQNWSLKPELAFLRTSVDRSTFVPFLRQGAPFFCIILGLILGCLTWLIGAIGVWLRIPQLAWMFGDWFLILGFLPIGFSIGTFIRINSFFPDSNFSNSKFELLNFLSNPNMLPLNSQPLRLQGKLLGRRGISNWLVPVLILESDIGLIQLHQPLPKLVDTLLNNHSPLVGQYIVVTGWCRRGATLWLDLDTWHQTRSGRSYHPVWSTILACAAAIWGAYIILQGGTK</sequence>
<keyword evidence="5 12" id="KW-0812">Transmembrane</keyword>
<evidence type="ECO:0000256" key="5">
    <source>
        <dbReference type="ARBA" id="ARBA00022692"/>
    </source>
</evidence>
<keyword evidence="10 14" id="KW-0482">Metalloprotease</keyword>
<protein>
    <submittedName>
        <fullName evidence="14">M48 family metalloprotease</fullName>
    </submittedName>
</protein>
<dbReference type="InterPro" id="IPR050083">
    <property type="entry name" value="HtpX_protease"/>
</dbReference>
<proteinExistence type="predicted"/>
<keyword evidence="6" id="KW-0479">Metal-binding</keyword>
<organism evidence="14 15">
    <name type="scientific">Gloeocapsopsis crepidinum LEGE 06123</name>
    <dbReference type="NCBI Taxonomy" id="588587"/>
    <lineage>
        <taxon>Bacteria</taxon>
        <taxon>Bacillati</taxon>
        <taxon>Cyanobacteriota</taxon>
        <taxon>Cyanophyceae</taxon>
        <taxon>Oscillatoriophycideae</taxon>
        <taxon>Chroococcales</taxon>
        <taxon>Chroococcaceae</taxon>
        <taxon>Gloeocapsopsis</taxon>
    </lineage>
</organism>
<feature type="transmembrane region" description="Helical" evidence="12">
    <location>
        <begin position="188"/>
        <end position="208"/>
    </location>
</feature>
<evidence type="ECO:0000256" key="6">
    <source>
        <dbReference type="ARBA" id="ARBA00022723"/>
    </source>
</evidence>
<keyword evidence="11 12" id="KW-0472">Membrane</keyword>
<dbReference type="GO" id="GO:0008237">
    <property type="term" value="F:metallopeptidase activity"/>
    <property type="evidence" value="ECO:0007669"/>
    <property type="project" value="UniProtKB-KW"/>
</dbReference>
<evidence type="ECO:0000259" key="13">
    <source>
        <dbReference type="Pfam" id="PF01435"/>
    </source>
</evidence>
<dbReference type="RefSeq" id="WP_193931192.1">
    <property type="nucleotide sequence ID" value="NZ_CAWPMZ010000008.1"/>
</dbReference>
<keyword evidence="15" id="KW-1185">Reference proteome</keyword>
<evidence type="ECO:0000313" key="14">
    <source>
        <dbReference type="EMBL" id="MBE9189979.1"/>
    </source>
</evidence>
<keyword evidence="4" id="KW-0645">Protease</keyword>